<dbReference type="STRING" id="1539051.AL01_01865"/>
<evidence type="ECO:0000256" key="1">
    <source>
        <dbReference type="ARBA" id="ARBA00004651"/>
    </source>
</evidence>
<evidence type="ECO:0000256" key="2">
    <source>
        <dbReference type="ARBA" id="ARBA00022475"/>
    </source>
</evidence>
<keyword evidence="5 6" id="KW-0472">Membrane</keyword>
<dbReference type="Proteomes" id="UP000200980">
    <property type="component" value="Unassembled WGS sequence"/>
</dbReference>
<dbReference type="OrthoDB" id="8434951at2"/>
<protein>
    <recommendedName>
        <fullName evidence="9">Transporter</fullName>
    </recommendedName>
</protein>
<evidence type="ECO:0000313" key="7">
    <source>
        <dbReference type="EMBL" id="OOL19732.1"/>
    </source>
</evidence>
<dbReference type="Pfam" id="PF03739">
    <property type="entry name" value="LptF_LptG"/>
    <property type="match status" value="1"/>
</dbReference>
<dbReference type="GO" id="GO:0043190">
    <property type="term" value="C:ATP-binding cassette (ABC) transporter complex"/>
    <property type="evidence" value="ECO:0007669"/>
    <property type="project" value="TreeGrafter"/>
</dbReference>
<feature type="transmembrane region" description="Helical" evidence="6">
    <location>
        <begin position="59"/>
        <end position="84"/>
    </location>
</feature>
<keyword evidence="2" id="KW-1003">Cell membrane</keyword>
<accession>A0A1S8GRR2</accession>
<dbReference type="EMBL" id="JATM01000001">
    <property type="protein sequence ID" value="OOL19732.1"/>
    <property type="molecule type" value="Genomic_DNA"/>
</dbReference>
<organism evidence="7 8">
    <name type="scientific">Bombella intestini</name>
    <dbReference type="NCBI Taxonomy" id="1539051"/>
    <lineage>
        <taxon>Bacteria</taxon>
        <taxon>Pseudomonadati</taxon>
        <taxon>Pseudomonadota</taxon>
        <taxon>Alphaproteobacteria</taxon>
        <taxon>Acetobacterales</taxon>
        <taxon>Acetobacteraceae</taxon>
        <taxon>Bombella</taxon>
    </lineage>
</organism>
<feature type="transmembrane region" description="Helical" evidence="6">
    <location>
        <begin position="275"/>
        <end position="302"/>
    </location>
</feature>
<keyword evidence="3 6" id="KW-0812">Transmembrane</keyword>
<dbReference type="InterPro" id="IPR005495">
    <property type="entry name" value="LptG/LptF_permease"/>
</dbReference>
<comment type="caution">
    <text evidence="7">The sequence shown here is derived from an EMBL/GenBank/DDBJ whole genome shotgun (WGS) entry which is preliminary data.</text>
</comment>
<reference evidence="7 8" key="1">
    <citation type="journal article" date="2016" name="PLoS ONE">
        <title>Whole-Genome Sequence Analysis of Bombella intestini LMG 28161T, a Novel Acetic Acid Bacterium Isolated from the Crop of a Red-Tailed Bumble Bee, Bombus lapidarius.</title>
        <authorList>
            <person name="Li L."/>
            <person name="Illeghems K."/>
            <person name="Van Kerrebroeck S."/>
            <person name="Borremans W."/>
            <person name="Cleenwerck I."/>
            <person name="Smagghe G."/>
            <person name="De Vuyst L."/>
            <person name="Vandamme P."/>
        </authorList>
    </citation>
    <scope>NUCLEOTIDE SEQUENCE [LARGE SCALE GENOMIC DNA]</scope>
    <source>
        <strain evidence="7 8">R-52487</strain>
    </source>
</reference>
<feature type="transmembrane region" description="Helical" evidence="6">
    <location>
        <begin position="105"/>
        <end position="127"/>
    </location>
</feature>
<evidence type="ECO:0008006" key="9">
    <source>
        <dbReference type="Google" id="ProtNLM"/>
    </source>
</evidence>
<evidence type="ECO:0000256" key="6">
    <source>
        <dbReference type="SAM" id="Phobius"/>
    </source>
</evidence>
<comment type="subcellular location">
    <subcellularLocation>
        <location evidence="1">Cell membrane</location>
        <topology evidence="1">Multi-pass membrane protein</topology>
    </subcellularLocation>
</comment>
<evidence type="ECO:0000256" key="3">
    <source>
        <dbReference type="ARBA" id="ARBA00022692"/>
    </source>
</evidence>
<proteinExistence type="predicted"/>
<feature type="transmembrane region" description="Helical" evidence="6">
    <location>
        <begin position="339"/>
        <end position="361"/>
    </location>
</feature>
<evidence type="ECO:0000256" key="5">
    <source>
        <dbReference type="ARBA" id="ARBA00023136"/>
    </source>
</evidence>
<name>A0A1S8GRR2_9PROT</name>
<gene>
    <name evidence="7" type="ORF">AL01_01865</name>
</gene>
<keyword evidence="8" id="KW-1185">Reference proteome</keyword>
<dbReference type="AlphaFoldDB" id="A0A1S8GRR2"/>
<evidence type="ECO:0000256" key="4">
    <source>
        <dbReference type="ARBA" id="ARBA00022989"/>
    </source>
</evidence>
<dbReference type="PANTHER" id="PTHR33529">
    <property type="entry name" value="SLR0882 PROTEIN-RELATED"/>
    <property type="match status" value="1"/>
</dbReference>
<keyword evidence="4 6" id="KW-1133">Transmembrane helix</keyword>
<feature type="transmembrane region" description="Helical" evidence="6">
    <location>
        <begin position="21"/>
        <end position="39"/>
    </location>
</feature>
<dbReference type="RefSeq" id="WP_077395556.1">
    <property type="nucleotide sequence ID" value="NZ_JATM01000001.1"/>
</dbReference>
<sequence length="366" mass="40309">MSSPLATPTLLKIFLKPLLSKILLCCGVLTALLEILALLDDASTILDRHLGINGLFKYIGLHLPTLMVEIMPLSVMIGGLFTLLQMALSSEIAVLRAAGLSTLNMFRYLLPIPLLLGLMCMVVQLWAVPPCEQELNRWWNEGATQANATDDLHSLWFRLGQDIIHVGTISHGGRSLTEVIFYHRQLETGNLIGSQYFKHLTYENGQWVNHGEARQLVILKEQTQAQLNSEAAPPILKATPQEIINMTLQGVYYTPHQFWKIFSGKAPSNLPRSNYLMALCAILMLPVQMAVMLLITLPITYIPPRAGLRNPLPVYVMAAGLGVVILQGMISALGNSGSLPILIAISSGQIVAALFGLAWILRMEEK</sequence>
<evidence type="ECO:0000313" key="8">
    <source>
        <dbReference type="Proteomes" id="UP000200980"/>
    </source>
</evidence>
<dbReference type="GO" id="GO:0015920">
    <property type="term" value="P:lipopolysaccharide transport"/>
    <property type="evidence" value="ECO:0007669"/>
    <property type="project" value="TreeGrafter"/>
</dbReference>
<feature type="transmembrane region" description="Helical" evidence="6">
    <location>
        <begin position="314"/>
        <end position="333"/>
    </location>
</feature>
<dbReference type="PANTHER" id="PTHR33529:SF2">
    <property type="entry name" value="LIPOPOLYSACCHARIDE EXPORT SYSTEM PERMEASE PROTEIN LPTG"/>
    <property type="match status" value="1"/>
</dbReference>